<organism evidence="1 2">
    <name type="scientific">Dovyalis caffra</name>
    <dbReference type="NCBI Taxonomy" id="77055"/>
    <lineage>
        <taxon>Eukaryota</taxon>
        <taxon>Viridiplantae</taxon>
        <taxon>Streptophyta</taxon>
        <taxon>Embryophyta</taxon>
        <taxon>Tracheophyta</taxon>
        <taxon>Spermatophyta</taxon>
        <taxon>Magnoliopsida</taxon>
        <taxon>eudicotyledons</taxon>
        <taxon>Gunneridae</taxon>
        <taxon>Pentapetalae</taxon>
        <taxon>rosids</taxon>
        <taxon>fabids</taxon>
        <taxon>Malpighiales</taxon>
        <taxon>Salicaceae</taxon>
        <taxon>Flacourtieae</taxon>
        <taxon>Dovyalis</taxon>
    </lineage>
</organism>
<accession>A0AAV1QRH4</accession>
<keyword evidence="2" id="KW-1185">Reference proteome</keyword>
<dbReference type="Proteomes" id="UP001314170">
    <property type="component" value="Unassembled WGS sequence"/>
</dbReference>
<gene>
    <name evidence="1" type="ORF">DCAF_LOCUS708</name>
</gene>
<name>A0AAV1QRH4_9ROSI</name>
<dbReference type="AlphaFoldDB" id="A0AAV1QRH4"/>
<proteinExistence type="predicted"/>
<comment type="caution">
    <text evidence="1">The sequence shown here is derived from an EMBL/GenBank/DDBJ whole genome shotgun (WGS) entry which is preliminary data.</text>
</comment>
<dbReference type="EMBL" id="CAWUPB010000059">
    <property type="protein sequence ID" value="CAK7323092.1"/>
    <property type="molecule type" value="Genomic_DNA"/>
</dbReference>
<evidence type="ECO:0000313" key="1">
    <source>
        <dbReference type="EMBL" id="CAK7323092.1"/>
    </source>
</evidence>
<reference evidence="1 2" key="1">
    <citation type="submission" date="2024-01" db="EMBL/GenBank/DDBJ databases">
        <authorList>
            <person name="Waweru B."/>
        </authorList>
    </citation>
    <scope>NUCLEOTIDE SEQUENCE [LARGE SCALE GENOMIC DNA]</scope>
</reference>
<sequence length="75" mass="8717">MAKGYVGVVTVERERKKIEETVTPLCDNGLQRIQLRENERRSMALCGGGLWRIWPRRKMKEETCRGELSFGYNEG</sequence>
<evidence type="ECO:0000313" key="2">
    <source>
        <dbReference type="Proteomes" id="UP001314170"/>
    </source>
</evidence>
<protein>
    <submittedName>
        <fullName evidence="1">Uncharacterized protein</fullName>
    </submittedName>
</protein>